<dbReference type="Gene3D" id="2.80.10.50">
    <property type="match status" value="4"/>
</dbReference>
<dbReference type="NCBIfam" id="TIGR02608">
    <property type="entry name" value="delta_60_rpt"/>
    <property type="match status" value="7"/>
</dbReference>
<dbReference type="RefSeq" id="WP_259449409.1">
    <property type="nucleotide sequence ID" value="NZ_CP119520.1"/>
</dbReference>
<dbReference type="InterPro" id="IPR018511">
    <property type="entry name" value="Hemolysin-typ_Ca-bd_CS"/>
</dbReference>
<dbReference type="EMBL" id="JANUHC010000004">
    <property type="protein sequence ID" value="MCS0630296.1"/>
    <property type="molecule type" value="Genomic_DNA"/>
</dbReference>
<accession>A0ABT2BYT8</accession>
<dbReference type="PROSITE" id="PS00330">
    <property type="entry name" value="HEMOLYSIN_CALCIUM"/>
    <property type="match status" value="1"/>
</dbReference>
<dbReference type="InterPro" id="IPR001343">
    <property type="entry name" value="Hemolysn_Ca-bd"/>
</dbReference>
<dbReference type="Pfam" id="PF00353">
    <property type="entry name" value="HemolysinCabind"/>
    <property type="match status" value="6"/>
</dbReference>
<dbReference type="Gene3D" id="2.150.10.10">
    <property type="entry name" value="Serralysin-like metalloprotease, C-terminal"/>
    <property type="match status" value="2"/>
</dbReference>
<protein>
    <submittedName>
        <fullName evidence="4">Ig domain-containing protein</fullName>
    </submittedName>
</protein>
<feature type="domain" description="Dystroglycan-type cadherin-like" evidence="3">
    <location>
        <begin position="582"/>
        <end position="682"/>
    </location>
</feature>
<dbReference type="Gene3D" id="2.60.40.10">
    <property type="entry name" value="Immunoglobulins"/>
    <property type="match status" value="1"/>
</dbReference>
<evidence type="ECO:0000256" key="1">
    <source>
        <dbReference type="ARBA" id="ARBA00004613"/>
    </source>
</evidence>
<gene>
    <name evidence="4" type="ORF">NX786_13210</name>
</gene>
<dbReference type="Proteomes" id="UP001165263">
    <property type="component" value="Unassembled WGS sequence"/>
</dbReference>
<comment type="caution">
    <text evidence="4">The sequence shown here is derived from an EMBL/GenBank/DDBJ whole genome shotgun (WGS) entry which is preliminary data.</text>
</comment>
<evidence type="ECO:0000259" key="3">
    <source>
        <dbReference type="SMART" id="SM00736"/>
    </source>
</evidence>
<dbReference type="PANTHER" id="PTHR38340">
    <property type="entry name" value="S-LAYER PROTEIN"/>
    <property type="match status" value="1"/>
</dbReference>
<dbReference type="SMART" id="SM00736">
    <property type="entry name" value="CADG"/>
    <property type="match status" value="1"/>
</dbReference>
<dbReference type="PANTHER" id="PTHR38340:SF1">
    <property type="entry name" value="S-LAYER PROTEIN"/>
    <property type="match status" value="1"/>
</dbReference>
<proteinExistence type="predicted"/>
<keyword evidence="5" id="KW-1185">Reference proteome</keyword>
<name>A0ABT2BYT8_9BURK</name>
<dbReference type="InterPro" id="IPR015919">
    <property type="entry name" value="Cadherin-like_sf"/>
</dbReference>
<dbReference type="InterPro" id="IPR013783">
    <property type="entry name" value="Ig-like_fold"/>
</dbReference>
<organism evidence="4 5">
    <name type="scientific">Telluria mixta</name>
    <dbReference type="NCBI Taxonomy" id="34071"/>
    <lineage>
        <taxon>Bacteria</taxon>
        <taxon>Pseudomonadati</taxon>
        <taxon>Pseudomonadota</taxon>
        <taxon>Betaproteobacteria</taxon>
        <taxon>Burkholderiales</taxon>
        <taxon>Oxalobacteraceae</taxon>
        <taxon>Telluria group</taxon>
        <taxon>Telluria</taxon>
    </lineage>
</organism>
<dbReference type="Pfam" id="PF17164">
    <property type="entry name" value="DUF5122"/>
    <property type="match status" value="7"/>
</dbReference>
<dbReference type="SUPFAM" id="SSF49313">
    <property type="entry name" value="Cadherin-like"/>
    <property type="match status" value="1"/>
</dbReference>
<dbReference type="InterPro" id="IPR050557">
    <property type="entry name" value="RTX_toxin/Mannuronan_C5-epim"/>
</dbReference>
<dbReference type="SUPFAM" id="SSF82171">
    <property type="entry name" value="DPP6 N-terminal domain-like"/>
    <property type="match status" value="1"/>
</dbReference>
<dbReference type="Pfam" id="PF05345">
    <property type="entry name" value="He_PIG"/>
    <property type="match status" value="1"/>
</dbReference>
<sequence length="1229" mass="124836">MADTIKVNTAPTFTVRDGRLTTGFTATSTDRPRQIALQQDGKILVGGASDGNLALARYNVDGSLDTSFSGDGKLTAKLGTATYISTVNVAPQADGKILVTGLTGTGFTISRYLSNGDLDTTFGTNGTFVQESRAWTDAYYASSMSVLPTGKVMIAYVVYGTQRDTGLIRYNANGTIDTSFDTDGKVTFDTGATEYTQKALVQPDGKILLNIADVSYPSSKYTLVRMNANGTLDTGFSGDGKLPVVAGTGTVGLTEAMALQADGKILVGGSVYTQNTNSMLLIRYNADGSLDTSFNSTGTVTLRSDVGVPYSAAAIAVQKDGKILAVGNAPTDDTASHIVVVRLLSNGTLDQTFGNKGMADAPISRVTGNSGVQASGLTIQPDGKILVMGDDGSSGSDFVVIRYNADGSLDQTFSPPANTLDGQSTFREPYYYAYATPTVLDGDVQIFDAELAAANSYGGASLTLKRHEGANADDVFAAKENGTLSTLTSGTYFSVDGVTIGRVTANGAGTLTLTFASNATQALVNKTMQQIAYANLSDAPPDKVQIDWTFSDGNTGTQGTGGTLKATGSTTVTIIGTNDIPQVNQVLPNQKIATGVAFSYVIPANAFVDPDHDVLAYNIVMSDGSGLPPWLSFNAATRTLSGTPDALDTGTLTIRVIARDGSGSTASSDFTLNVEASSNHVDGTAGADTLAGSGGDDVLQGYAGNDTLDGKAGADMMAGGDGNDLYYVDNASDTVSETATGGTDTVYSTLAHYQLAPNVEYGRVLTAGAGNLTGNELANILYAGNGDNVLDGGLGNDTASYAYAAAGVTVTLSTTQAQATDGSGTDTLRNIENLAGSRFDDNLTGDLGHNVLNGGAGADVMIGGNGLDTYVVDNVGDFVRETNADAVTGGIDTVNASISYTLGANVENLALTGANPVDGTGNALANKLTGNSGNNVLNGGAGADTMAGGLGSDTYYVDNAADVVTESADSTLGGTDTVISTVTRTLGDYQENLVLSGTAAINGNGNSLANTITGNAAANVLNGGTGADKMSGGLGSDTYYVDNAGDTIVESSDVTFGGVDTVVSTVSFTLGNYLENLTLSGTAAINGTGNALANKIIGNGAANTLVGGDGADTLVGGGGKDVLTGGSGSDVFVFNAASESGTTSASWDVISDLVRGQDKIDLRGIDANTATTANDAFTTFIAGTAAFTAAGQLKFLNGVLYGNTDGDADAEFAIQLTGITQLTTADVMP</sequence>
<dbReference type="InterPro" id="IPR011049">
    <property type="entry name" value="Serralysin-like_metalloprot_C"/>
</dbReference>
<dbReference type="SUPFAM" id="SSF51120">
    <property type="entry name" value="beta-Roll"/>
    <property type="match status" value="5"/>
</dbReference>
<comment type="subcellular location">
    <subcellularLocation>
        <location evidence="1">Secreted</location>
    </subcellularLocation>
</comment>
<evidence type="ECO:0000313" key="5">
    <source>
        <dbReference type="Proteomes" id="UP001165263"/>
    </source>
</evidence>
<keyword evidence="2" id="KW-0964">Secreted</keyword>
<dbReference type="InterPro" id="IPR013431">
    <property type="entry name" value="Delta_60_rpt"/>
</dbReference>
<reference evidence="4" key="1">
    <citation type="submission" date="2022-08" db="EMBL/GenBank/DDBJ databases">
        <title>Reclassification of Massilia species as members of the genera Telluria, Duganella, Pseudoduganella, Mokoshia gen. nov. and Zemynaea gen. nov. using orthogonal and non-orthogonal genome-based approaches.</title>
        <authorList>
            <person name="Bowman J.P."/>
        </authorList>
    </citation>
    <scope>NUCLEOTIDE SEQUENCE</scope>
    <source>
        <strain evidence="4">LMG 11547</strain>
    </source>
</reference>
<evidence type="ECO:0000256" key="2">
    <source>
        <dbReference type="ARBA" id="ARBA00022525"/>
    </source>
</evidence>
<evidence type="ECO:0000313" key="4">
    <source>
        <dbReference type="EMBL" id="MCS0630296.1"/>
    </source>
</evidence>
<dbReference type="PRINTS" id="PR00313">
    <property type="entry name" value="CABNDNGRPT"/>
</dbReference>
<dbReference type="InterPro" id="IPR006644">
    <property type="entry name" value="Cadg"/>
</dbReference>